<feature type="transmembrane region" description="Helical" evidence="1">
    <location>
        <begin position="109"/>
        <end position="129"/>
    </location>
</feature>
<dbReference type="RefSeq" id="WP_125481291.1">
    <property type="nucleotide sequence ID" value="NZ_RSFW01000019.1"/>
</dbReference>
<evidence type="ECO:0000313" key="4">
    <source>
        <dbReference type="Proteomes" id="UP000279911"/>
    </source>
</evidence>
<sequence length="143" mass="16175">MTNELRSIPQPLVRTNQWFIVISVVSAWITGLEWILILPLAAGVSGLLFNYNPVMRSARYFLKKHPSEYVPEDWEQQQFNQKIAVVCLAGGLISYALGLTALGHFFTTMVAIAAFVAILGFCIGCFMRYQWIRFKGKRRAANS</sequence>
<accession>A0A3R9E3Y6</accession>
<proteinExistence type="predicted"/>
<dbReference type="OrthoDB" id="2376580at2"/>
<evidence type="ECO:0000259" key="2">
    <source>
        <dbReference type="Pfam" id="PF14340"/>
    </source>
</evidence>
<feature type="domain" description="DUF4395" evidence="2">
    <location>
        <begin position="8"/>
        <end position="133"/>
    </location>
</feature>
<keyword evidence="1" id="KW-0812">Transmembrane</keyword>
<feature type="transmembrane region" description="Helical" evidence="1">
    <location>
        <begin position="83"/>
        <end position="103"/>
    </location>
</feature>
<reference evidence="4" key="1">
    <citation type="submission" date="2018-12" db="EMBL/GenBank/DDBJ databases">
        <title>Bacillus chawlae sp. nov., Bacillus glennii sp. nov., and Bacillus saganii sp. nov. Isolated from the Vehicle Assembly Building at Kennedy Space Center where the Viking Spacecraft were Assembled.</title>
        <authorList>
            <person name="Seuylemezian A."/>
            <person name="Vaishampayan P."/>
        </authorList>
    </citation>
    <scope>NUCLEOTIDE SEQUENCE [LARGE SCALE GENOMIC DNA]</scope>
    <source>
        <strain evidence="4">DSM 13966</strain>
    </source>
</reference>
<keyword evidence="1" id="KW-1133">Transmembrane helix</keyword>
<organism evidence="3 4">
    <name type="scientific">Mesobacillus subterraneus</name>
    <dbReference type="NCBI Taxonomy" id="285983"/>
    <lineage>
        <taxon>Bacteria</taxon>
        <taxon>Bacillati</taxon>
        <taxon>Bacillota</taxon>
        <taxon>Bacilli</taxon>
        <taxon>Bacillales</taxon>
        <taxon>Bacillaceae</taxon>
        <taxon>Mesobacillus</taxon>
    </lineage>
</organism>
<dbReference type="AlphaFoldDB" id="A0A3R9E3Y6"/>
<evidence type="ECO:0000256" key="1">
    <source>
        <dbReference type="SAM" id="Phobius"/>
    </source>
</evidence>
<evidence type="ECO:0000313" key="3">
    <source>
        <dbReference type="EMBL" id="RSD25573.1"/>
    </source>
</evidence>
<comment type="caution">
    <text evidence="3">The sequence shown here is derived from an EMBL/GenBank/DDBJ whole genome shotgun (WGS) entry which is preliminary data.</text>
</comment>
<dbReference type="Pfam" id="PF14340">
    <property type="entry name" value="DUF4395"/>
    <property type="match status" value="1"/>
</dbReference>
<gene>
    <name evidence="3" type="ORF">EJA10_17400</name>
</gene>
<dbReference type="InterPro" id="IPR016942">
    <property type="entry name" value="UCP030042"/>
</dbReference>
<name>A0A3R9E3Y6_9BACI</name>
<protein>
    <submittedName>
        <fullName evidence="3">DUF4395 domain-containing protein</fullName>
    </submittedName>
</protein>
<dbReference type="Proteomes" id="UP000279911">
    <property type="component" value="Unassembled WGS sequence"/>
</dbReference>
<feature type="transmembrane region" description="Helical" evidence="1">
    <location>
        <begin position="20"/>
        <end position="49"/>
    </location>
</feature>
<dbReference type="InterPro" id="IPR025508">
    <property type="entry name" value="DUF4395"/>
</dbReference>
<dbReference type="EMBL" id="RSFW01000019">
    <property type="protein sequence ID" value="RSD25573.1"/>
    <property type="molecule type" value="Genomic_DNA"/>
</dbReference>
<keyword evidence="1" id="KW-0472">Membrane</keyword>
<dbReference type="PIRSF" id="PIRSF030042">
    <property type="entry name" value="UCP030042"/>
    <property type="match status" value="1"/>
</dbReference>